<name>A0ACB0YKR0_MELEN</name>
<sequence>MAQKRPPSSFSRSCPSPHFPRLLYSCRQRKVGGGWQQNWRKMKWERGLWE</sequence>
<keyword evidence="2" id="KW-1185">Reference proteome</keyword>
<accession>A0ACB0YKR0</accession>
<dbReference type="Proteomes" id="UP001497535">
    <property type="component" value="Unassembled WGS sequence"/>
</dbReference>
<reference evidence="1" key="1">
    <citation type="submission" date="2023-11" db="EMBL/GenBank/DDBJ databases">
        <authorList>
            <person name="Poullet M."/>
        </authorList>
    </citation>
    <scope>NUCLEOTIDE SEQUENCE</scope>
    <source>
        <strain evidence="1">E1834</strain>
    </source>
</reference>
<evidence type="ECO:0000313" key="1">
    <source>
        <dbReference type="EMBL" id="CAK5050970.1"/>
    </source>
</evidence>
<proteinExistence type="predicted"/>
<protein>
    <submittedName>
        <fullName evidence="1">Uncharacterized protein</fullName>
    </submittedName>
</protein>
<gene>
    <name evidence="1" type="ORF">MENTE1834_LOCUS13473</name>
</gene>
<evidence type="ECO:0000313" key="2">
    <source>
        <dbReference type="Proteomes" id="UP001497535"/>
    </source>
</evidence>
<organism evidence="1 2">
    <name type="scientific">Meloidogyne enterolobii</name>
    <name type="common">Root-knot nematode worm</name>
    <name type="synonym">Meloidogyne mayaguensis</name>
    <dbReference type="NCBI Taxonomy" id="390850"/>
    <lineage>
        <taxon>Eukaryota</taxon>
        <taxon>Metazoa</taxon>
        <taxon>Ecdysozoa</taxon>
        <taxon>Nematoda</taxon>
        <taxon>Chromadorea</taxon>
        <taxon>Rhabditida</taxon>
        <taxon>Tylenchina</taxon>
        <taxon>Tylenchomorpha</taxon>
        <taxon>Tylenchoidea</taxon>
        <taxon>Meloidogynidae</taxon>
        <taxon>Meloidogyninae</taxon>
        <taxon>Meloidogyne</taxon>
    </lineage>
</organism>
<comment type="caution">
    <text evidence="1">The sequence shown here is derived from an EMBL/GenBank/DDBJ whole genome shotgun (WGS) entry which is preliminary data.</text>
</comment>
<dbReference type="EMBL" id="CAVMJV010000014">
    <property type="protein sequence ID" value="CAK5050970.1"/>
    <property type="molecule type" value="Genomic_DNA"/>
</dbReference>